<evidence type="ECO:0000313" key="2">
    <source>
        <dbReference type="Proteomes" id="UP001499979"/>
    </source>
</evidence>
<name>A0ABP4EZA2_9ACTN</name>
<keyword evidence="2" id="KW-1185">Reference proteome</keyword>
<organism evidence="1 2">
    <name type="scientific">Nocardioides aquiterrae</name>
    <dbReference type="NCBI Taxonomy" id="203799"/>
    <lineage>
        <taxon>Bacteria</taxon>
        <taxon>Bacillati</taxon>
        <taxon>Actinomycetota</taxon>
        <taxon>Actinomycetes</taxon>
        <taxon>Propionibacteriales</taxon>
        <taxon>Nocardioidaceae</taxon>
        <taxon>Nocardioides</taxon>
    </lineage>
</organism>
<protein>
    <recommendedName>
        <fullName evidence="3">(2Fe-2S) ferredoxin domain-containing protein</fullName>
    </recommendedName>
</protein>
<gene>
    <name evidence="1" type="ORF">GCM10009606_07560</name>
</gene>
<comment type="caution">
    <text evidence="1">The sequence shown here is derived from an EMBL/GenBank/DDBJ whole genome shotgun (WGS) entry which is preliminary data.</text>
</comment>
<dbReference type="Proteomes" id="UP001499979">
    <property type="component" value="Unassembled WGS sequence"/>
</dbReference>
<accession>A0ABP4EZA2</accession>
<reference evidence="2" key="1">
    <citation type="journal article" date="2019" name="Int. J. Syst. Evol. Microbiol.">
        <title>The Global Catalogue of Microorganisms (GCM) 10K type strain sequencing project: providing services to taxonomists for standard genome sequencing and annotation.</title>
        <authorList>
            <consortium name="The Broad Institute Genomics Platform"/>
            <consortium name="The Broad Institute Genome Sequencing Center for Infectious Disease"/>
            <person name="Wu L."/>
            <person name="Ma J."/>
        </authorList>
    </citation>
    <scope>NUCLEOTIDE SEQUENCE [LARGE SCALE GENOMIC DNA]</scope>
    <source>
        <strain evidence="2">JCM 11813</strain>
    </source>
</reference>
<evidence type="ECO:0008006" key="3">
    <source>
        <dbReference type="Google" id="ProtNLM"/>
    </source>
</evidence>
<proteinExistence type="predicted"/>
<evidence type="ECO:0000313" key="1">
    <source>
        <dbReference type="EMBL" id="GAA1130149.1"/>
    </source>
</evidence>
<dbReference type="EMBL" id="BAAAJE010000002">
    <property type="protein sequence ID" value="GAA1130149.1"/>
    <property type="molecule type" value="Genomic_DNA"/>
</dbReference>
<sequence length="128" mass="13226">MRSPSREPTVTVCRDCCCGSTRKHPGVDHDAHLEALRGGIAGYGRIVVSQCLLACDRSNVMVVTPAPALRRAGAGSVWLAEVLTTAHIHAVVAWIRAGGPGAAPIPAELAALRSDRPALLPAGSCGID</sequence>